<keyword evidence="2" id="KW-0238">DNA-binding</keyword>
<evidence type="ECO:0000313" key="6">
    <source>
        <dbReference type="EMBL" id="MFC3226754.1"/>
    </source>
</evidence>
<keyword evidence="1" id="KW-0805">Transcription regulation</keyword>
<evidence type="ECO:0000256" key="4">
    <source>
        <dbReference type="SAM" id="MobiDB-lite"/>
    </source>
</evidence>
<dbReference type="PANTHER" id="PTHR33164:SF43">
    <property type="entry name" value="HTH-TYPE TRANSCRIPTIONAL REPRESSOR YETL"/>
    <property type="match status" value="1"/>
</dbReference>
<proteinExistence type="predicted"/>
<dbReference type="SUPFAM" id="SSF46785">
    <property type="entry name" value="Winged helix' DNA-binding domain"/>
    <property type="match status" value="1"/>
</dbReference>
<accession>A0ABV7KXA3</accession>
<dbReference type="RefSeq" id="WP_379898919.1">
    <property type="nucleotide sequence ID" value="NZ_JBHRTR010000015.1"/>
</dbReference>
<evidence type="ECO:0000256" key="2">
    <source>
        <dbReference type="ARBA" id="ARBA00023125"/>
    </source>
</evidence>
<keyword evidence="3" id="KW-0804">Transcription</keyword>
<evidence type="ECO:0000256" key="1">
    <source>
        <dbReference type="ARBA" id="ARBA00023015"/>
    </source>
</evidence>
<dbReference type="PANTHER" id="PTHR33164">
    <property type="entry name" value="TRANSCRIPTIONAL REGULATOR, MARR FAMILY"/>
    <property type="match status" value="1"/>
</dbReference>
<gene>
    <name evidence="6" type="ORF">ACFOGJ_05900</name>
</gene>
<dbReference type="PRINTS" id="PR00598">
    <property type="entry name" value="HTHMARR"/>
</dbReference>
<dbReference type="EMBL" id="JBHRTR010000015">
    <property type="protein sequence ID" value="MFC3226754.1"/>
    <property type="molecule type" value="Genomic_DNA"/>
</dbReference>
<evidence type="ECO:0000256" key="3">
    <source>
        <dbReference type="ARBA" id="ARBA00023163"/>
    </source>
</evidence>
<sequence length="176" mass="19216">MLDPGATAKGPAGDTAAAADRSAEDDETRLDVRLWLRLLACTSIIERQVRRGLRRDFDTTLPRFDMLAQLYRAPEGLSMGELSARMMVTNGNVTGLAERLEQEGLVARRPAAEDRRRQTVALTPAGVQAFGAMTPAHAGWIDGMVAGLDNDEKQQLLHLLARLKRSAEAYENGATE</sequence>
<dbReference type="SMART" id="SM00347">
    <property type="entry name" value="HTH_MARR"/>
    <property type="match status" value="1"/>
</dbReference>
<name>A0ABV7KXA3_9PROT</name>
<organism evidence="6 7">
    <name type="scientific">Marinibaculum pumilum</name>
    <dbReference type="NCBI Taxonomy" id="1766165"/>
    <lineage>
        <taxon>Bacteria</taxon>
        <taxon>Pseudomonadati</taxon>
        <taxon>Pseudomonadota</taxon>
        <taxon>Alphaproteobacteria</taxon>
        <taxon>Rhodospirillales</taxon>
        <taxon>Rhodospirillaceae</taxon>
        <taxon>Marinibaculum</taxon>
    </lineage>
</organism>
<dbReference type="Proteomes" id="UP001595528">
    <property type="component" value="Unassembled WGS sequence"/>
</dbReference>
<evidence type="ECO:0000313" key="7">
    <source>
        <dbReference type="Proteomes" id="UP001595528"/>
    </source>
</evidence>
<feature type="domain" description="HTH marR-type" evidence="5">
    <location>
        <begin position="31"/>
        <end position="165"/>
    </location>
</feature>
<dbReference type="PROSITE" id="PS50995">
    <property type="entry name" value="HTH_MARR_2"/>
    <property type="match status" value="1"/>
</dbReference>
<dbReference type="InterPro" id="IPR000835">
    <property type="entry name" value="HTH_MarR-typ"/>
</dbReference>
<keyword evidence="7" id="KW-1185">Reference proteome</keyword>
<protein>
    <submittedName>
        <fullName evidence="6">MarR family winged helix-turn-helix transcriptional regulator</fullName>
    </submittedName>
</protein>
<dbReference type="InterPro" id="IPR039422">
    <property type="entry name" value="MarR/SlyA-like"/>
</dbReference>
<reference evidence="7" key="1">
    <citation type="journal article" date="2019" name="Int. J. Syst. Evol. Microbiol.">
        <title>The Global Catalogue of Microorganisms (GCM) 10K type strain sequencing project: providing services to taxonomists for standard genome sequencing and annotation.</title>
        <authorList>
            <consortium name="The Broad Institute Genomics Platform"/>
            <consortium name="The Broad Institute Genome Sequencing Center for Infectious Disease"/>
            <person name="Wu L."/>
            <person name="Ma J."/>
        </authorList>
    </citation>
    <scope>NUCLEOTIDE SEQUENCE [LARGE SCALE GENOMIC DNA]</scope>
    <source>
        <strain evidence="7">KCTC 42964</strain>
    </source>
</reference>
<feature type="compositionally biased region" description="Low complexity" evidence="4">
    <location>
        <begin position="1"/>
        <end position="20"/>
    </location>
</feature>
<comment type="caution">
    <text evidence="6">The sequence shown here is derived from an EMBL/GenBank/DDBJ whole genome shotgun (WGS) entry which is preliminary data.</text>
</comment>
<feature type="region of interest" description="Disordered" evidence="4">
    <location>
        <begin position="1"/>
        <end position="23"/>
    </location>
</feature>
<dbReference type="Pfam" id="PF12802">
    <property type="entry name" value="MarR_2"/>
    <property type="match status" value="1"/>
</dbReference>
<dbReference type="PROSITE" id="PS01117">
    <property type="entry name" value="HTH_MARR_1"/>
    <property type="match status" value="1"/>
</dbReference>
<dbReference type="Gene3D" id="1.10.10.10">
    <property type="entry name" value="Winged helix-like DNA-binding domain superfamily/Winged helix DNA-binding domain"/>
    <property type="match status" value="1"/>
</dbReference>
<dbReference type="InterPro" id="IPR036390">
    <property type="entry name" value="WH_DNA-bd_sf"/>
</dbReference>
<dbReference type="InterPro" id="IPR036388">
    <property type="entry name" value="WH-like_DNA-bd_sf"/>
</dbReference>
<evidence type="ECO:0000259" key="5">
    <source>
        <dbReference type="PROSITE" id="PS50995"/>
    </source>
</evidence>
<dbReference type="InterPro" id="IPR023187">
    <property type="entry name" value="Tscrpt_reg_MarR-type_CS"/>
</dbReference>